<dbReference type="Pfam" id="PF02738">
    <property type="entry name" value="MoCoBD_1"/>
    <property type="match status" value="1"/>
</dbReference>
<evidence type="ECO:0000313" key="3">
    <source>
        <dbReference type="Proteomes" id="UP000236736"/>
    </source>
</evidence>
<dbReference type="PANTHER" id="PTHR47495">
    <property type="entry name" value="ALDEHYDE DEHYDROGENASE"/>
    <property type="match status" value="1"/>
</dbReference>
<protein>
    <submittedName>
        <fullName evidence="2">Isoquinoline 1-oxidoreductase, beta subunit</fullName>
    </submittedName>
</protein>
<reference evidence="3" key="1">
    <citation type="submission" date="2016-10" db="EMBL/GenBank/DDBJ databases">
        <authorList>
            <person name="Varghese N."/>
            <person name="Submissions S."/>
        </authorList>
    </citation>
    <scope>NUCLEOTIDE SEQUENCE [LARGE SCALE GENOMIC DNA]</scope>
    <source>
        <strain evidence="3">DSM 17298</strain>
    </source>
</reference>
<evidence type="ECO:0000313" key="2">
    <source>
        <dbReference type="EMBL" id="SEG07996.1"/>
    </source>
</evidence>
<dbReference type="PIRSF" id="PIRSF036389">
    <property type="entry name" value="IOR_B"/>
    <property type="match status" value="1"/>
</dbReference>
<gene>
    <name evidence="2" type="ORF">SAMN03080598_02423</name>
</gene>
<dbReference type="InterPro" id="IPR037165">
    <property type="entry name" value="AldOxase/xan_DH_Mopterin-bd_sf"/>
</dbReference>
<evidence type="ECO:0000259" key="1">
    <source>
        <dbReference type="SMART" id="SM01008"/>
    </source>
</evidence>
<dbReference type="AlphaFoldDB" id="A0A1H5X9T7"/>
<dbReference type="InterPro" id="IPR012368">
    <property type="entry name" value="OxRdtase_Mopterin-bd_su_IorB"/>
</dbReference>
<dbReference type="RefSeq" id="WP_235009957.1">
    <property type="nucleotide sequence ID" value="NZ_FNVR01000012.1"/>
</dbReference>
<dbReference type="STRING" id="1120964.GCA_001313265_02085"/>
<dbReference type="InterPro" id="IPR046867">
    <property type="entry name" value="AldOxase/xan_DH_MoCoBD2"/>
</dbReference>
<dbReference type="Gene3D" id="3.30.365.10">
    <property type="entry name" value="Aldehyde oxidase/xanthine dehydrogenase, molybdopterin binding domain"/>
    <property type="match status" value="4"/>
</dbReference>
<keyword evidence="3" id="KW-1185">Reference proteome</keyword>
<sequence>MMPKLPFLKKHASTSLSTGSSTFNPVDRSEIFRASRRDFLKIGSLAAGGFVLGVNFQCSGPKGELITFAPNVFVSIGSDNIVTILAHRSEMGTGIRTSLPMIVADELGADWSKVKIMQAEGDEDKYGNQNTDGSFSVRMFYEPMKKAGATARHMLMQAAATEWGVAPSECDTEASHVVLKGSSKKIPFGDLVSQIQTMEIPKPESLVMKDFSSYKLVGTDVPIFDAKDIAMGKAKFGADVSLPNMLIAVVQRSPVVGAKVVSYKDENALAISGVKKVVKIDGPGLPAGLDQPLEGIAVLAENTWAAIKGSQALEIEWDLGPNQTYNSANQLQEMLKSTSSSGTVKRERGNFNQAKSSSGKIIEKTYLAPFYAHATVEPPAAIADVKADGSAEIWAPSQHPQWARGAVAGVLGVDVSKVRLNVTLLGGGFGRKSKPDYVVEAALLSKAAGVPVRVQWTRECDLHHDYYHSQSAQRIVATLDGAGNLTGWNHHTVFPAIGAGLDAAPPSDGELDLGCRDFPYDVPNIKIEAHETTAHTRVGWLRSVSNIHHAFAICTMLDEIAETRGIDPIDQALQLLGEDKDITFAGEMVGDYGNYGEKIEDFPWSTARMKKVIQTVAEKSNWKQNLSAGKAMGFAAHRSFLTYVACVVMVENDAAGNLIIPEVHYVVDCGIGVNTDRIRSQFEGGAQFATSLAMTSAITFENGKVQQNNFDTYKIIRMPQSPKKIHVHIVPSMEKPTGVGEPPVPPFIPALANAIYKLSGKRNYELPFKA</sequence>
<dbReference type="PANTHER" id="PTHR47495:SF3">
    <property type="entry name" value="BLR6219 PROTEIN"/>
    <property type="match status" value="1"/>
</dbReference>
<accession>A0A1H5X9T7</accession>
<dbReference type="SUPFAM" id="SSF56003">
    <property type="entry name" value="Molybdenum cofactor-binding domain"/>
    <property type="match status" value="2"/>
</dbReference>
<proteinExistence type="predicted"/>
<feature type="domain" description="Aldehyde oxidase/xanthine dehydrogenase a/b hammerhead" evidence="1">
    <location>
        <begin position="231"/>
        <end position="321"/>
    </location>
</feature>
<dbReference type="Proteomes" id="UP000236736">
    <property type="component" value="Unassembled WGS sequence"/>
</dbReference>
<dbReference type="Gene3D" id="3.90.1170.50">
    <property type="entry name" value="Aldehyde oxidase/xanthine dehydrogenase, a/b hammerhead"/>
    <property type="match status" value="1"/>
</dbReference>
<dbReference type="InterPro" id="IPR008274">
    <property type="entry name" value="AldOxase/xan_DH_MoCoBD1"/>
</dbReference>
<name>A0A1H5X9T7_9BACT</name>
<dbReference type="InterPro" id="IPR000674">
    <property type="entry name" value="Ald_Oxase/Xan_DH_a/b"/>
</dbReference>
<organism evidence="2 3">
    <name type="scientific">Algoriphagus boritolerans DSM 17298 = JCM 18970</name>
    <dbReference type="NCBI Taxonomy" id="1120964"/>
    <lineage>
        <taxon>Bacteria</taxon>
        <taxon>Pseudomonadati</taxon>
        <taxon>Bacteroidota</taxon>
        <taxon>Cytophagia</taxon>
        <taxon>Cytophagales</taxon>
        <taxon>Cyclobacteriaceae</taxon>
        <taxon>Algoriphagus</taxon>
    </lineage>
</organism>
<dbReference type="EMBL" id="FNVR01000012">
    <property type="protein sequence ID" value="SEG07996.1"/>
    <property type="molecule type" value="Genomic_DNA"/>
</dbReference>
<dbReference type="GO" id="GO:0016491">
    <property type="term" value="F:oxidoreductase activity"/>
    <property type="evidence" value="ECO:0007669"/>
    <property type="project" value="InterPro"/>
</dbReference>
<dbReference type="InterPro" id="IPR052516">
    <property type="entry name" value="N-heterocyclic_Hydroxylase"/>
</dbReference>
<dbReference type="Pfam" id="PF20256">
    <property type="entry name" value="MoCoBD_2"/>
    <property type="match status" value="2"/>
</dbReference>
<dbReference type="SMART" id="SM01008">
    <property type="entry name" value="Ald_Xan_dh_C"/>
    <property type="match status" value="1"/>
</dbReference>